<dbReference type="SUPFAM" id="SSF160631">
    <property type="entry name" value="SMI1/KNR4-like"/>
    <property type="match status" value="1"/>
</dbReference>
<gene>
    <name evidence="2" type="ORF">GCM10009830_10050</name>
</gene>
<protein>
    <recommendedName>
        <fullName evidence="1">Knr4/Smi1-like domain-containing protein</fullName>
    </recommendedName>
</protein>
<dbReference type="EMBL" id="BAAAQF010000004">
    <property type="protein sequence ID" value="GAA1666379.1"/>
    <property type="molecule type" value="Genomic_DNA"/>
</dbReference>
<dbReference type="Gene3D" id="3.40.1580.10">
    <property type="entry name" value="SMI1/KNR4-like"/>
    <property type="match status" value="1"/>
</dbReference>
<evidence type="ECO:0000313" key="2">
    <source>
        <dbReference type="EMBL" id="GAA1666379.1"/>
    </source>
</evidence>
<sequence>MAMDFFFEQGMNYYTSPPLDVGMVESAERQLGVKLPRAYLEILRVQNGGVPFRRCCYTDFPTSWSEDHFAIAAVRGIGGSWGIDAQVGGSRYLIKEWGLPDIGVVAFRTPSGGHDAVMLDYSSAVQPDSPRIVYLDDDRVVHPIADSFEAFIDRLVRCEDCLDVARLAWLAIRLSTR</sequence>
<dbReference type="InterPro" id="IPR018958">
    <property type="entry name" value="Knr4/Smi1-like_dom"/>
</dbReference>
<feature type="domain" description="Knr4/Smi1-like" evidence="1">
    <location>
        <begin position="18"/>
        <end position="154"/>
    </location>
</feature>
<proteinExistence type="predicted"/>
<reference evidence="2 3" key="1">
    <citation type="journal article" date="2019" name="Int. J. Syst. Evol. Microbiol.">
        <title>The Global Catalogue of Microorganisms (GCM) 10K type strain sequencing project: providing services to taxonomists for standard genome sequencing and annotation.</title>
        <authorList>
            <consortium name="The Broad Institute Genomics Platform"/>
            <consortium name="The Broad Institute Genome Sequencing Center for Infectious Disease"/>
            <person name="Wu L."/>
            <person name="Ma J."/>
        </authorList>
    </citation>
    <scope>NUCLEOTIDE SEQUENCE [LARGE SCALE GENOMIC DNA]</scope>
    <source>
        <strain evidence="2 3">JCM 16001</strain>
    </source>
</reference>
<keyword evidence="3" id="KW-1185">Reference proteome</keyword>
<organism evidence="2 3">
    <name type="scientific">Glycomyces endophyticus</name>
    <dbReference type="NCBI Taxonomy" id="480996"/>
    <lineage>
        <taxon>Bacteria</taxon>
        <taxon>Bacillati</taxon>
        <taxon>Actinomycetota</taxon>
        <taxon>Actinomycetes</taxon>
        <taxon>Glycomycetales</taxon>
        <taxon>Glycomycetaceae</taxon>
        <taxon>Glycomyces</taxon>
    </lineage>
</organism>
<accession>A0ABN2G6X3</accession>
<dbReference type="SMART" id="SM00860">
    <property type="entry name" value="SMI1_KNR4"/>
    <property type="match status" value="1"/>
</dbReference>
<dbReference type="Pfam" id="PF09346">
    <property type="entry name" value="SMI1_KNR4"/>
    <property type="match status" value="1"/>
</dbReference>
<dbReference type="Proteomes" id="UP001499851">
    <property type="component" value="Unassembled WGS sequence"/>
</dbReference>
<name>A0ABN2G6X3_9ACTN</name>
<comment type="caution">
    <text evidence="2">The sequence shown here is derived from an EMBL/GenBank/DDBJ whole genome shotgun (WGS) entry which is preliminary data.</text>
</comment>
<dbReference type="InterPro" id="IPR037883">
    <property type="entry name" value="Knr4/Smi1-like_sf"/>
</dbReference>
<evidence type="ECO:0000259" key="1">
    <source>
        <dbReference type="SMART" id="SM00860"/>
    </source>
</evidence>
<evidence type="ECO:0000313" key="3">
    <source>
        <dbReference type="Proteomes" id="UP001499851"/>
    </source>
</evidence>